<sequence length="116" mass="13398">MYSNSDFERFFIRYKAEAVPAGESMQKFCFRNKLPYNLFEKWYKDTRHKLVPVHVEGAPASLTESTSENEVAPSPQSSGIPRIMVDIRMTNGIHIQQRNLSYDGLKRLVEKLEALC</sequence>
<dbReference type="Proteomes" id="UP000758576">
    <property type="component" value="Unassembled WGS sequence"/>
</dbReference>
<evidence type="ECO:0000313" key="2">
    <source>
        <dbReference type="Proteomes" id="UP000758576"/>
    </source>
</evidence>
<proteinExistence type="predicted"/>
<gene>
    <name evidence="1" type="ORF">KSX14_19045</name>
</gene>
<reference evidence="1" key="1">
    <citation type="submission" date="2021-06" db="EMBL/GenBank/DDBJ databases">
        <title>Collection of gut derived symbiotic bacterial strains cultured from healthy donors.</title>
        <authorList>
            <person name="Lin H."/>
            <person name="Littmann E."/>
            <person name="Pamer E.G."/>
        </authorList>
    </citation>
    <scope>NUCLEOTIDE SEQUENCE</scope>
    <source>
        <strain evidence="1">MSK.19.85</strain>
    </source>
</reference>
<dbReference type="AlphaFoldDB" id="A0A415SFM4"/>
<protein>
    <recommendedName>
        <fullName evidence="3">Transposase</fullName>
    </recommendedName>
</protein>
<evidence type="ECO:0000313" key="1">
    <source>
        <dbReference type="EMBL" id="MBV3490675.1"/>
    </source>
</evidence>
<accession>A0A415SFM4</accession>
<name>A0A415SFM4_PHOVU</name>
<comment type="caution">
    <text evidence="1">The sequence shown here is derived from an EMBL/GenBank/DDBJ whole genome shotgun (WGS) entry which is preliminary data.</text>
</comment>
<dbReference type="RefSeq" id="WP_118430311.1">
    <property type="nucleotide sequence ID" value="NZ_JACBPS010000061.1"/>
</dbReference>
<evidence type="ECO:0008006" key="3">
    <source>
        <dbReference type="Google" id="ProtNLM"/>
    </source>
</evidence>
<organism evidence="1 2">
    <name type="scientific">Phocaeicola vulgatus</name>
    <name type="common">Bacteroides vulgatus</name>
    <dbReference type="NCBI Taxonomy" id="821"/>
    <lineage>
        <taxon>Bacteria</taxon>
        <taxon>Pseudomonadati</taxon>
        <taxon>Bacteroidota</taxon>
        <taxon>Bacteroidia</taxon>
        <taxon>Bacteroidales</taxon>
        <taxon>Bacteroidaceae</taxon>
        <taxon>Phocaeicola</taxon>
    </lineage>
</organism>
<dbReference type="EMBL" id="JAHOGA010000073">
    <property type="protein sequence ID" value="MBV3490675.1"/>
    <property type="molecule type" value="Genomic_DNA"/>
</dbReference>